<dbReference type="PANTHER" id="PTHR47197">
    <property type="entry name" value="PROTEIN NIRF"/>
    <property type="match status" value="1"/>
</dbReference>
<dbReference type="GO" id="GO:0003677">
    <property type="term" value="F:DNA binding"/>
    <property type="evidence" value="ECO:0007669"/>
    <property type="project" value="UniProtKB-KW"/>
</dbReference>
<sequence length="344" mass="37793">MRKTHRVAVAFLLLSVFPLRSRAQQNSAAVPGAPMILTGAIPLPNVKGRIDHFAFDPAHNRLFVSALGNNTEEIVSLSAQTVTHTIPGIPARQGVVYSPEINKLFVGSDQGKLYIYDGSTFALLATLDFGEDVDNLRYDPADKRVYVGYGDEKTGAIAMVDAASNQRLPEEFKLGAHPESFQLASSGPEIYVNLPGLKQIAVINRHTRAIARWPLQFESNFPMALDEAGHRLFVATRRPARLAVFDTSTSHMVAALPAVQDADDLYFDSARKRIYIPGGEGSISIFQQDDPDHYKLLVKLPTALGARTAGYFGKGRKGFDRLYLAVPARADHGAELWIYTLQDE</sequence>
<proteinExistence type="predicted"/>
<name>A0A7W8IJ69_9BACT</name>
<dbReference type="InterPro" id="IPR011048">
    <property type="entry name" value="Haem_d1_sf"/>
</dbReference>
<gene>
    <name evidence="2" type="ORF">HDF09_002848</name>
</gene>
<organism evidence="2 3">
    <name type="scientific">Tunturiibacter empetritectus</name>
    <dbReference type="NCBI Taxonomy" id="3069691"/>
    <lineage>
        <taxon>Bacteria</taxon>
        <taxon>Pseudomonadati</taxon>
        <taxon>Acidobacteriota</taxon>
        <taxon>Terriglobia</taxon>
        <taxon>Terriglobales</taxon>
        <taxon>Acidobacteriaceae</taxon>
        <taxon>Tunturiibacter</taxon>
    </lineage>
</organism>
<accession>A0A7W8IJ69</accession>
<evidence type="ECO:0000256" key="1">
    <source>
        <dbReference type="SAM" id="SignalP"/>
    </source>
</evidence>
<dbReference type="InterPro" id="IPR051200">
    <property type="entry name" value="Host-pathogen_enzymatic-act"/>
</dbReference>
<feature type="chain" id="PRO_5030915651" evidence="1">
    <location>
        <begin position="24"/>
        <end position="344"/>
    </location>
</feature>
<keyword evidence="2" id="KW-0238">DNA-binding</keyword>
<comment type="caution">
    <text evidence="2">The sequence shown here is derived from an EMBL/GenBank/DDBJ whole genome shotgun (WGS) entry which is preliminary data.</text>
</comment>
<reference evidence="2" key="1">
    <citation type="submission" date="2020-08" db="EMBL/GenBank/DDBJ databases">
        <title>Genomic Encyclopedia of Type Strains, Phase IV (KMG-V): Genome sequencing to study the core and pangenomes of soil and plant-associated prokaryotes.</title>
        <authorList>
            <person name="Whitman W."/>
        </authorList>
    </citation>
    <scope>NUCLEOTIDE SEQUENCE [LARGE SCALE GENOMIC DNA]</scope>
    <source>
        <strain evidence="2">M8UP27</strain>
    </source>
</reference>
<evidence type="ECO:0000313" key="3">
    <source>
        <dbReference type="Proteomes" id="UP000568106"/>
    </source>
</evidence>
<keyword evidence="3" id="KW-1185">Reference proteome</keyword>
<dbReference type="PANTHER" id="PTHR47197:SF3">
    <property type="entry name" value="DIHYDRO-HEME D1 DEHYDROGENASE"/>
    <property type="match status" value="1"/>
</dbReference>
<protein>
    <submittedName>
        <fullName evidence="2">DNA-binding beta-propeller fold protein YncE</fullName>
    </submittedName>
</protein>
<keyword evidence="1" id="KW-0732">Signal</keyword>
<dbReference type="Gene3D" id="2.130.10.10">
    <property type="entry name" value="YVTN repeat-like/Quinoprotein amine dehydrogenase"/>
    <property type="match status" value="2"/>
</dbReference>
<evidence type="ECO:0000313" key="2">
    <source>
        <dbReference type="EMBL" id="MBB5318151.1"/>
    </source>
</evidence>
<dbReference type="Proteomes" id="UP000568106">
    <property type="component" value="Unassembled WGS sequence"/>
</dbReference>
<dbReference type="SUPFAM" id="SSF51004">
    <property type="entry name" value="C-terminal (heme d1) domain of cytochrome cd1-nitrite reductase"/>
    <property type="match status" value="1"/>
</dbReference>
<dbReference type="EMBL" id="JACHDY010000004">
    <property type="protein sequence ID" value="MBB5318151.1"/>
    <property type="molecule type" value="Genomic_DNA"/>
</dbReference>
<feature type="signal peptide" evidence="1">
    <location>
        <begin position="1"/>
        <end position="23"/>
    </location>
</feature>
<dbReference type="AlphaFoldDB" id="A0A7W8IJ69"/>
<dbReference type="InterPro" id="IPR015943">
    <property type="entry name" value="WD40/YVTN_repeat-like_dom_sf"/>
</dbReference>